<dbReference type="PANTHER" id="PTHR19308:SF56">
    <property type="entry name" value="START DOMAIN-CONTAINING PROTEIN"/>
    <property type="match status" value="1"/>
</dbReference>
<reference evidence="2 3" key="1">
    <citation type="journal article" date="2019" name="Sci. Rep.">
        <title>Nanopore sequencing improves the draft genome of the human pathogenic amoeba Naegleria fowleri.</title>
        <authorList>
            <person name="Liechti N."/>
            <person name="Schurch N."/>
            <person name="Bruggmann R."/>
            <person name="Wittwer M."/>
        </authorList>
    </citation>
    <scope>NUCLEOTIDE SEQUENCE [LARGE SCALE GENOMIC DNA]</scope>
    <source>
        <strain evidence="2 3">ATCC 30894</strain>
    </source>
</reference>
<dbReference type="SUPFAM" id="SSF55961">
    <property type="entry name" value="Bet v1-like"/>
    <property type="match status" value="1"/>
</dbReference>
<dbReference type="VEuPathDB" id="AmoebaDB:NF0040500"/>
<evidence type="ECO:0000313" key="3">
    <source>
        <dbReference type="Proteomes" id="UP000444721"/>
    </source>
</evidence>
<dbReference type="InterPro" id="IPR002913">
    <property type="entry name" value="START_lipid-bd_dom"/>
</dbReference>
<comment type="caution">
    <text evidence="2">The sequence shown here is derived from an EMBL/GenBank/DDBJ whole genome shotgun (WGS) entry which is preliminary data.</text>
</comment>
<proteinExistence type="predicted"/>
<dbReference type="OrthoDB" id="10251082at2759"/>
<dbReference type="VEuPathDB" id="AmoebaDB:NfTy_021390"/>
<dbReference type="AlphaFoldDB" id="A0A6A5C479"/>
<accession>A0A6A5C479</accession>
<dbReference type="PROSITE" id="PS50848">
    <property type="entry name" value="START"/>
    <property type="match status" value="1"/>
</dbReference>
<protein>
    <recommendedName>
        <fullName evidence="1">START domain-containing protein</fullName>
    </recommendedName>
</protein>
<name>A0A6A5C479_NAEFO</name>
<dbReference type="Pfam" id="PF01852">
    <property type="entry name" value="START"/>
    <property type="match status" value="1"/>
</dbReference>
<dbReference type="EMBL" id="VFQX01000012">
    <property type="protein sequence ID" value="KAF0981891.1"/>
    <property type="molecule type" value="Genomic_DNA"/>
</dbReference>
<dbReference type="CDD" id="cd00177">
    <property type="entry name" value="START"/>
    <property type="match status" value="1"/>
</dbReference>
<gene>
    <name evidence="2" type="ORF">FDP41_011752</name>
</gene>
<dbReference type="VEuPathDB" id="AmoebaDB:FDP41_011752"/>
<dbReference type="OMA" id="QCKAREY"/>
<evidence type="ECO:0000259" key="1">
    <source>
        <dbReference type="PROSITE" id="PS50848"/>
    </source>
</evidence>
<organism evidence="2 3">
    <name type="scientific">Naegleria fowleri</name>
    <name type="common">Brain eating amoeba</name>
    <dbReference type="NCBI Taxonomy" id="5763"/>
    <lineage>
        <taxon>Eukaryota</taxon>
        <taxon>Discoba</taxon>
        <taxon>Heterolobosea</taxon>
        <taxon>Tetramitia</taxon>
        <taxon>Eutetramitia</taxon>
        <taxon>Vahlkampfiidae</taxon>
        <taxon>Naegleria</taxon>
    </lineage>
</organism>
<dbReference type="Proteomes" id="UP000444721">
    <property type="component" value="Unassembled WGS sequence"/>
</dbReference>
<feature type="domain" description="START" evidence="1">
    <location>
        <begin position="10"/>
        <end position="211"/>
    </location>
</feature>
<keyword evidence="3" id="KW-1185">Reference proteome</keyword>
<dbReference type="Gene3D" id="3.30.530.20">
    <property type="match status" value="1"/>
</dbReference>
<sequence length="211" mass="23789">MNKQEIKQKWEKALALTKTYTPDKFKFYGMNEKVSISSAEASEGTVVKGEIIVEQCKAREYMDVICATDMPTRLKLDPKTKAFSELDTFEDGDGRWSIRYYLVASPSMMVSDRDFLYCEREFQEGNKLTLLTTSIDGSYTCDKASGVRGTNIFTLYELVELENGDLRVTFMGQANPNGWIPTAVANQVVYERPLVVSAAAKILNKNIKSVQ</sequence>
<dbReference type="RefSeq" id="XP_044566604.1">
    <property type="nucleotide sequence ID" value="XM_044702196.1"/>
</dbReference>
<dbReference type="GeneID" id="68118967"/>
<evidence type="ECO:0000313" key="2">
    <source>
        <dbReference type="EMBL" id="KAF0981891.1"/>
    </source>
</evidence>
<dbReference type="GO" id="GO:0008289">
    <property type="term" value="F:lipid binding"/>
    <property type="evidence" value="ECO:0007669"/>
    <property type="project" value="InterPro"/>
</dbReference>
<dbReference type="GO" id="GO:0005737">
    <property type="term" value="C:cytoplasm"/>
    <property type="evidence" value="ECO:0007669"/>
    <property type="project" value="UniProtKB-ARBA"/>
</dbReference>
<dbReference type="InterPro" id="IPR023393">
    <property type="entry name" value="START-like_dom_sf"/>
</dbReference>
<dbReference type="InterPro" id="IPR051213">
    <property type="entry name" value="START_lipid_transfer"/>
</dbReference>
<dbReference type="PANTHER" id="PTHR19308">
    <property type="entry name" value="PHOSPHATIDYLCHOLINE TRANSFER PROTEIN"/>
    <property type="match status" value="1"/>
</dbReference>